<dbReference type="EC" id="2.7.13.3" evidence="3"/>
<dbReference type="InterPro" id="IPR003661">
    <property type="entry name" value="HisK_dim/P_dom"/>
</dbReference>
<dbReference type="OrthoDB" id="9813394at2"/>
<keyword evidence="7 13" id="KW-0418">Kinase</keyword>
<dbReference type="SUPFAM" id="SSF52172">
    <property type="entry name" value="CheY-like"/>
    <property type="match status" value="1"/>
</dbReference>
<dbReference type="Gene3D" id="3.40.50.2300">
    <property type="match status" value="1"/>
</dbReference>
<dbReference type="Gene3D" id="1.10.287.130">
    <property type="match status" value="1"/>
</dbReference>
<feature type="domain" description="Response regulatory" evidence="12">
    <location>
        <begin position="7"/>
        <end position="123"/>
    </location>
</feature>
<comment type="caution">
    <text evidence="13">The sequence shown here is derived from an EMBL/GenBank/DDBJ whole genome shotgun (WGS) entry which is preliminary data.</text>
</comment>
<keyword evidence="14" id="KW-1185">Reference proteome</keyword>
<dbReference type="CDD" id="cd00082">
    <property type="entry name" value="HisKA"/>
    <property type="match status" value="1"/>
</dbReference>
<reference evidence="13 14" key="1">
    <citation type="submission" date="2016-05" db="EMBL/GenBank/DDBJ databases">
        <title>Microbial solvent formation.</title>
        <authorList>
            <person name="Poehlein A."/>
            <person name="Montoya Solano J.D."/>
            <person name="Flitsch S."/>
            <person name="Krabben P."/>
            <person name="Duerre P."/>
            <person name="Daniel R."/>
        </authorList>
    </citation>
    <scope>NUCLEOTIDE SEQUENCE [LARGE SCALE GENOMIC DNA]</scope>
    <source>
        <strain evidence="13 14">DSM 2619</strain>
    </source>
</reference>
<dbReference type="GO" id="GO:0009927">
    <property type="term" value="F:histidine phosphotransfer kinase activity"/>
    <property type="evidence" value="ECO:0007669"/>
    <property type="project" value="TreeGrafter"/>
</dbReference>
<dbReference type="InterPro" id="IPR005467">
    <property type="entry name" value="His_kinase_dom"/>
</dbReference>
<feature type="domain" description="Histidine kinase" evidence="11">
    <location>
        <begin position="145"/>
        <end position="363"/>
    </location>
</feature>
<evidence type="ECO:0000256" key="4">
    <source>
        <dbReference type="ARBA" id="ARBA00018672"/>
    </source>
</evidence>
<keyword evidence="5 10" id="KW-0597">Phosphoprotein</keyword>
<dbReference type="SMART" id="SM00448">
    <property type="entry name" value="REC"/>
    <property type="match status" value="1"/>
</dbReference>
<organism evidence="13 14">
    <name type="scientific">Clostridium puniceum</name>
    <dbReference type="NCBI Taxonomy" id="29367"/>
    <lineage>
        <taxon>Bacteria</taxon>
        <taxon>Bacillati</taxon>
        <taxon>Bacillota</taxon>
        <taxon>Clostridia</taxon>
        <taxon>Eubacteriales</taxon>
        <taxon>Clostridiaceae</taxon>
        <taxon>Clostridium</taxon>
    </lineage>
</organism>
<evidence type="ECO:0000256" key="1">
    <source>
        <dbReference type="ARBA" id="ARBA00000085"/>
    </source>
</evidence>
<evidence type="ECO:0000256" key="5">
    <source>
        <dbReference type="ARBA" id="ARBA00022553"/>
    </source>
</evidence>
<evidence type="ECO:0000313" key="14">
    <source>
        <dbReference type="Proteomes" id="UP000190890"/>
    </source>
</evidence>
<dbReference type="PROSITE" id="PS50109">
    <property type="entry name" value="HIS_KIN"/>
    <property type="match status" value="1"/>
</dbReference>
<dbReference type="PANTHER" id="PTHR43047:SF66">
    <property type="entry name" value="HISKA"/>
    <property type="match status" value="1"/>
</dbReference>
<dbReference type="Gene3D" id="3.30.565.10">
    <property type="entry name" value="Histidine kinase-like ATPase, C-terminal domain"/>
    <property type="match status" value="1"/>
</dbReference>
<comment type="catalytic activity">
    <reaction evidence="1">
        <text>ATP + protein L-histidine = ADP + protein N-phospho-L-histidine.</text>
        <dbReference type="EC" id="2.7.13.3"/>
    </reaction>
</comment>
<evidence type="ECO:0000256" key="2">
    <source>
        <dbReference type="ARBA" id="ARBA00004370"/>
    </source>
</evidence>
<dbReference type="SUPFAM" id="SSF55874">
    <property type="entry name" value="ATPase domain of HSP90 chaperone/DNA topoisomerase II/histidine kinase"/>
    <property type="match status" value="1"/>
</dbReference>
<dbReference type="PRINTS" id="PR00344">
    <property type="entry name" value="BCTRLSENSOR"/>
</dbReference>
<evidence type="ECO:0000256" key="9">
    <source>
        <dbReference type="ARBA" id="ARBA00024867"/>
    </source>
</evidence>
<keyword evidence="6 13" id="KW-0808">Transferase</keyword>
<evidence type="ECO:0000256" key="7">
    <source>
        <dbReference type="ARBA" id="ARBA00022777"/>
    </source>
</evidence>
<evidence type="ECO:0000313" key="13">
    <source>
        <dbReference type="EMBL" id="OOM77756.1"/>
    </source>
</evidence>
<dbReference type="InterPro" id="IPR003594">
    <property type="entry name" value="HATPase_dom"/>
</dbReference>
<dbReference type="GO" id="GO:0000155">
    <property type="term" value="F:phosphorelay sensor kinase activity"/>
    <property type="evidence" value="ECO:0007669"/>
    <property type="project" value="InterPro"/>
</dbReference>
<proteinExistence type="predicted"/>
<dbReference type="RefSeq" id="WP_077847336.1">
    <property type="nucleotide sequence ID" value="NZ_LZZM01000143.1"/>
</dbReference>
<comment type="subcellular location">
    <subcellularLocation>
        <location evidence="2">Membrane</location>
    </subcellularLocation>
</comment>
<evidence type="ECO:0000259" key="12">
    <source>
        <dbReference type="PROSITE" id="PS50110"/>
    </source>
</evidence>
<dbReference type="InterPro" id="IPR004358">
    <property type="entry name" value="Sig_transdc_His_kin-like_C"/>
</dbReference>
<dbReference type="AlphaFoldDB" id="A0A1S8TJA4"/>
<dbReference type="FunFam" id="3.30.565.10:FF:000006">
    <property type="entry name" value="Sensor histidine kinase WalK"/>
    <property type="match status" value="1"/>
</dbReference>
<keyword evidence="8" id="KW-0902">Two-component regulatory system</keyword>
<dbReference type="InterPro" id="IPR011006">
    <property type="entry name" value="CheY-like_superfamily"/>
</dbReference>
<dbReference type="Proteomes" id="UP000190890">
    <property type="component" value="Unassembled WGS sequence"/>
</dbReference>
<dbReference type="SMART" id="SM00388">
    <property type="entry name" value="HisKA"/>
    <property type="match status" value="1"/>
</dbReference>
<dbReference type="GO" id="GO:0005886">
    <property type="term" value="C:plasma membrane"/>
    <property type="evidence" value="ECO:0007669"/>
    <property type="project" value="TreeGrafter"/>
</dbReference>
<evidence type="ECO:0000256" key="6">
    <source>
        <dbReference type="ARBA" id="ARBA00022679"/>
    </source>
</evidence>
<protein>
    <recommendedName>
        <fullName evidence="4">Stage 0 sporulation protein A homolog</fullName>
        <ecNumber evidence="3">2.7.13.3</ecNumber>
    </recommendedName>
</protein>
<dbReference type="Pfam" id="PF00512">
    <property type="entry name" value="HisKA"/>
    <property type="match status" value="1"/>
</dbReference>
<evidence type="ECO:0000256" key="8">
    <source>
        <dbReference type="ARBA" id="ARBA00023012"/>
    </source>
</evidence>
<accession>A0A1S8TJA4</accession>
<feature type="modified residue" description="4-aspartylphosphate" evidence="10">
    <location>
        <position position="56"/>
    </location>
</feature>
<comment type="function">
    <text evidence="9">May play the central regulatory role in sporulation. It may be an element of the effector pathway responsible for the activation of sporulation genes in response to nutritional stress. Spo0A may act in concert with spo0H (a sigma factor) to control the expression of some genes that are critical to the sporulation process.</text>
</comment>
<dbReference type="Pfam" id="PF02518">
    <property type="entry name" value="HATPase_c"/>
    <property type="match status" value="1"/>
</dbReference>
<dbReference type="SUPFAM" id="SSF47384">
    <property type="entry name" value="Homodimeric domain of signal transducing histidine kinase"/>
    <property type="match status" value="1"/>
</dbReference>
<evidence type="ECO:0000259" key="11">
    <source>
        <dbReference type="PROSITE" id="PS50109"/>
    </source>
</evidence>
<name>A0A1S8TJA4_9CLOT</name>
<dbReference type="SMART" id="SM00387">
    <property type="entry name" value="HATPase_c"/>
    <property type="match status" value="1"/>
</dbReference>
<dbReference type="PANTHER" id="PTHR43047">
    <property type="entry name" value="TWO-COMPONENT HISTIDINE PROTEIN KINASE"/>
    <property type="match status" value="1"/>
</dbReference>
<dbReference type="InterPro" id="IPR036097">
    <property type="entry name" value="HisK_dim/P_sf"/>
</dbReference>
<sequence length="368" mass="41742">MGIEGSKILIVDDAVFNIRIVTKILEDAGYDIYTAKSGVRAILEVKKNKIDLILLDVMMPEVDGYQVNKILKQNKDTKDIPIIFLTARGDSVSLVKAFEDGAVDYVTKPFNEKELLSRIKIHLELQRTRKKLKESNSTKDKFLSIIGHDLKNPIGVVKGLADELVQNINELDRDEIKEFSKRILRNSDKVCQLLQDILEWARVQSDKIEYKPTMLNLREVVNESVKLLLLNARKKHINIIVLIEDDIEVCADFNMLNTVMRNLISNAIKFTYKNGDILITVDVEVDYCKISVKDTGVGIKEENIKKLFSIDSNFTTRGTQNEEGTGLGLILCKEFVERNGGSIFIESEYGKGSCVLFTIPKYRVNKHG</sequence>
<dbReference type="STRING" id="29367.CLPUN_21910"/>
<dbReference type="PROSITE" id="PS50110">
    <property type="entry name" value="RESPONSE_REGULATORY"/>
    <property type="match status" value="1"/>
</dbReference>
<dbReference type="InterPro" id="IPR036890">
    <property type="entry name" value="HATPase_C_sf"/>
</dbReference>
<dbReference type="InterPro" id="IPR001789">
    <property type="entry name" value="Sig_transdc_resp-reg_receiver"/>
</dbReference>
<evidence type="ECO:0000256" key="3">
    <source>
        <dbReference type="ARBA" id="ARBA00012438"/>
    </source>
</evidence>
<evidence type="ECO:0000256" key="10">
    <source>
        <dbReference type="PROSITE-ProRule" id="PRU00169"/>
    </source>
</evidence>
<gene>
    <name evidence="13" type="primary">rcsC_2</name>
    <name evidence="13" type="ORF">CLPUN_21910</name>
</gene>
<dbReference type="EMBL" id="LZZM01000143">
    <property type="protein sequence ID" value="OOM77756.1"/>
    <property type="molecule type" value="Genomic_DNA"/>
</dbReference>
<dbReference type="Pfam" id="PF00072">
    <property type="entry name" value="Response_reg"/>
    <property type="match status" value="1"/>
</dbReference>